<keyword evidence="5" id="KW-1185">Reference proteome</keyword>
<evidence type="ECO:0000313" key="5">
    <source>
        <dbReference type="Proteomes" id="UP000184447"/>
    </source>
</evidence>
<evidence type="ECO:0000259" key="3">
    <source>
        <dbReference type="Pfam" id="PF00892"/>
    </source>
</evidence>
<sequence length="289" mass="32327">MTEKIHISDRVRYNIYLVIAATLWSFGGVLIKLINWNSIAIAGMRSLFAAMFILGVIKKPNFKFSYKKFFAAFFYASMLTLFVCSTKMTTAANAILLQYTAPIYVGIFGAWILKEKVGLKDWICIFAIIGGMILFFIDNLTVGNYIGNILGILSGVSFAFMVIFMKLGHEEDPLQSMFWGNILTTLFAVPFIFQSMPDGKSWLGMFLLGTLQIGLPYVFYSKAVKNVPAIDAVLIPMIEPILNPVWVFLFIGEIPGIWAILGGSIVLIAILVRAYRKPIKGKTKVQRTI</sequence>
<feature type="domain" description="EamA" evidence="3">
    <location>
        <begin position="14"/>
        <end position="136"/>
    </location>
</feature>
<dbReference type="SUPFAM" id="SSF103481">
    <property type="entry name" value="Multidrug resistance efflux transporter EmrE"/>
    <property type="match status" value="2"/>
</dbReference>
<feature type="transmembrane region" description="Helical" evidence="2">
    <location>
        <begin position="122"/>
        <end position="139"/>
    </location>
</feature>
<feature type="transmembrane region" description="Helical" evidence="2">
    <location>
        <begin position="232"/>
        <end position="251"/>
    </location>
</feature>
<dbReference type="InterPro" id="IPR000620">
    <property type="entry name" value="EamA_dom"/>
</dbReference>
<dbReference type="Proteomes" id="UP000184447">
    <property type="component" value="Unassembled WGS sequence"/>
</dbReference>
<dbReference type="STRING" id="1121316.SAMN02745207_01861"/>
<feature type="transmembrane region" description="Helical" evidence="2">
    <location>
        <begin position="69"/>
        <end position="88"/>
    </location>
</feature>
<keyword evidence="2" id="KW-0812">Transmembrane</keyword>
<feature type="transmembrane region" description="Helical" evidence="2">
    <location>
        <begin position="257"/>
        <end position="275"/>
    </location>
</feature>
<dbReference type="InterPro" id="IPR037185">
    <property type="entry name" value="EmrE-like"/>
</dbReference>
<accession>A0A1M5UP81</accession>
<feature type="transmembrane region" description="Helical" evidence="2">
    <location>
        <begin position="202"/>
        <end position="220"/>
    </location>
</feature>
<feature type="transmembrane region" description="Helical" evidence="2">
    <location>
        <begin position="94"/>
        <end position="113"/>
    </location>
</feature>
<feature type="transmembrane region" description="Helical" evidence="2">
    <location>
        <begin position="145"/>
        <end position="165"/>
    </location>
</feature>
<protein>
    <submittedName>
        <fullName evidence="4">Threonine/homoserine efflux transporter RhtA</fullName>
    </submittedName>
</protein>
<feature type="domain" description="EamA" evidence="3">
    <location>
        <begin position="146"/>
        <end position="272"/>
    </location>
</feature>
<reference evidence="4 5" key="1">
    <citation type="submission" date="2016-11" db="EMBL/GenBank/DDBJ databases">
        <authorList>
            <person name="Jaros S."/>
            <person name="Januszkiewicz K."/>
            <person name="Wedrychowicz H."/>
        </authorList>
    </citation>
    <scope>NUCLEOTIDE SEQUENCE [LARGE SCALE GENOMIC DNA]</scope>
    <source>
        <strain evidence="4 5">DSM 8605</strain>
    </source>
</reference>
<evidence type="ECO:0000313" key="4">
    <source>
        <dbReference type="EMBL" id="SHH64794.1"/>
    </source>
</evidence>
<feature type="transmembrane region" description="Helical" evidence="2">
    <location>
        <begin position="39"/>
        <end position="57"/>
    </location>
</feature>
<name>A0A1M5UP81_9CLOT</name>
<dbReference type="AlphaFoldDB" id="A0A1M5UP81"/>
<dbReference type="PANTHER" id="PTHR22911:SF79">
    <property type="entry name" value="MOBA-LIKE NTP TRANSFERASE DOMAIN-CONTAINING PROTEIN"/>
    <property type="match status" value="1"/>
</dbReference>
<feature type="transmembrane region" description="Helical" evidence="2">
    <location>
        <begin position="177"/>
        <end position="196"/>
    </location>
</feature>
<dbReference type="OrthoDB" id="9814731at2"/>
<gene>
    <name evidence="4" type="ORF">SAMN02745207_01861</name>
</gene>
<dbReference type="PANTHER" id="PTHR22911">
    <property type="entry name" value="ACYL-MALONYL CONDENSING ENZYME-RELATED"/>
    <property type="match status" value="1"/>
</dbReference>
<dbReference type="Pfam" id="PF00892">
    <property type="entry name" value="EamA"/>
    <property type="match status" value="2"/>
</dbReference>
<feature type="transmembrane region" description="Helical" evidence="2">
    <location>
        <begin position="12"/>
        <end position="33"/>
    </location>
</feature>
<proteinExistence type="inferred from homology"/>
<dbReference type="GO" id="GO:0016020">
    <property type="term" value="C:membrane"/>
    <property type="evidence" value="ECO:0007669"/>
    <property type="project" value="InterPro"/>
</dbReference>
<dbReference type="EMBL" id="FQXM01000008">
    <property type="protein sequence ID" value="SHH64794.1"/>
    <property type="molecule type" value="Genomic_DNA"/>
</dbReference>
<evidence type="ECO:0000256" key="2">
    <source>
        <dbReference type="SAM" id="Phobius"/>
    </source>
</evidence>
<comment type="similarity">
    <text evidence="1">Belongs to the EamA transporter family.</text>
</comment>
<dbReference type="RefSeq" id="WP_073338152.1">
    <property type="nucleotide sequence ID" value="NZ_FQXM01000008.1"/>
</dbReference>
<keyword evidence="2" id="KW-0472">Membrane</keyword>
<evidence type="ECO:0000256" key="1">
    <source>
        <dbReference type="ARBA" id="ARBA00007362"/>
    </source>
</evidence>
<organism evidence="4 5">
    <name type="scientific">Clostridium grantii DSM 8605</name>
    <dbReference type="NCBI Taxonomy" id="1121316"/>
    <lineage>
        <taxon>Bacteria</taxon>
        <taxon>Bacillati</taxon>
        <taxon>Bacillota</taxon>
        <taxon>Clostridia</taxon>
        <taxon>Eubacteriales</taxon>
        <taxon>Clostridiaceae</taxon>
        <taxon>Clostridium</taxon>
    </lineage>
</organism>
<keyword evidence="2" id="KW-1133">Transmembrane helix</keyword>